<gene>
    <name evidence="1" type="ORF">BJ980_003158</name>
</gene>
<sequence length="194" mass="21075">MISTLERLVSGSLRQPDRTTCGASVLVAARMLNDPNYAALVEDPAAFERESLAMHRRTTSSVDVAGRLQVPWPRALGTPPWSIAHQMSSSSGVRGTTYRPHPILPGRREGALAAIRAAAADGHRVPLFIGSRWLPRHVVLVLDSELNCYEPTSGQARQARTEGFVSGDLDLAGWSQPWFSVLPVPARPVPHSRA</sequence>
<reference evidence="1 2" key="1">
    <citation type="submission" date="2020-07" db="EMBL/GenBank/DDBJ databases">
        <title>Sequencing the genomes of 1000 actinobacteria strains.</title>
        <authorList>
            <person name="Klenk H.-P."/>
        </authorList>
    </citation>
    <scope>NUCLEOTIDE SEQUENCE [LARGE SCALE GENOMIC DNA]</scope>
    <source>
        <strain evidence="1 2">DSM 23819</strain>
    </source>
</reference>
<organism evidence="1 2">
    <name type="scientific">Nocardioides daedukensis</name>
    <dbReference type="NCBI Taxonomy" id="634462"/>
    <lineage>
        <taxon>Bacteria</taxon>
        <taxon>Bacillati</taxon>
        <taxon>Actinomycetota</taxon>
        <taxon>Actinomycetes</taxon>
        <taxon>Propionibacteriales</taxon>
        <taxon>Nocardioidaceae</taxon>
        <taxon>Nocardioides</taxon>
    </lineage>
</organism>
<evidence type="ECO:0008006" key="3">
    <source>
        <dbReference type="Google" id="ProtNLM"/>
    </source>
</evidence>
<evidence type="ECO:0000313" key="1">
    <source>
        <dbReference type="EMBL" id="NYG60235.1"/>
    </source>
</evidence>
<accession>A0A7Y9S1M1</accession>
<name>A0A7Y9S1M1_9ACTN</name>
<proteinExistence type="predicted"/>
<dbReference type="Proteomes" id="UP000540656">
    <property type="component" value="Unassembled WGS sequence"/>
</dbReference>
<evidence type="ECO:0000313" key="2">
    <source>
        <dbReference type="Proteomes" id="UP000540656"/>
    </source>
</evidence>
<keyword evidence="2" id="KW-1185">Reference proteome</keyword>
<dbReference type="RefSeq" id="WP_179503191.1">
    <property type="nucleotide sequence ID" value="NZ_JACCAA010000001.1"/>
</dbReference>
<comment type="caution">
    <text evidence="1">The sequence shown here is derived from an EMBL/GenBank/DDBJ whole genome shotgun (WGS) entry which is preliminary data.</text>
</comment>
<dbReference type="EMBL" id="JACCAA010000001">
    <property type="protein sequence ID" value="NYG60235.1"/>
    <property type="molecule type" value="Genomic_DNA"/>
</dbReference>
<dbReference type="AlphaFoldDB" id="A0A7Y9S1M1"/>
<protein>
    <recommendedName>
        <fullName evidence="3">Peptidase C39-like domain-containing protein</fullName>
    </recommendedName>
</protein>